<dbReference type="SUPFAM" id="SSF56645">
    <property type="entry name" value="Acyl-CoA dehydrogenase NM domain-like"/>
    <property type="match status" value="1"/>
</dbReference>
<sequence length="392" mass="42773">MKVARKPFTVDAFNKNADVDLPEITRHLAQSADKVDRQARFPSDNFAYLHRLGLLSLTIPASLGGQAADLNTVRQVISAVAKGEASTALILLMHYLQHQQLHHSSKWPHRLSARVAQDALQSGALINALRVEPALGSPSRGGLPTTTAYRTTKGWRLSGEKIYSTGSHGLTWMNVWARSDDKTPSVGFWLVPAHAPGVEIIDEWDHLGMRASSSHRVIFHDVELPLDHAVDSAPQAIANKKAAESEAVKWMHVLLGSLYDGVAQAANDWFKRWLLTRTPSNLGAPLASLERFQEITGRIDTLLLSNKVLLDAAANNDVPHHQLAQIKQITTSQSIRAVEHIVKAAGNPALSGSHPLQRHYRDVLCGRIHTPQDDTVFKAAGQAALNVTGATS</sequence>
<dbReference type="InterPro" id="IPR013107">
    <property type="entry name" value="Acyl-CoA_DH_C"/>
</dbReference>
<dbReference type="PANTHER" id="PTHR43831:SF1">
    <property type="entry name" value="ISOBUTYRYL-COA DEHYDROGENASE, MITOCHONDRIAL"/>
    <property type="match status" value="1"/>
</dbReference>
<dbReference type="InterPro" id="IPR052547">
    <property type="entry name" value="Mito_Isobutyryl-CoADH"/>
</dbReference>
<dbReference type="OrthoDB" id="6184213at2"/>
<evidence type="ECO:0000256" key="2">
    <source>
        <dbReference type="ARBA" id="ARBA00023002"/>
    </source>
</evidence>
<evidence type="ECO:0000313" key="6">
    <source>
        <dbReference type="EMBL" id="PCF95541.1"/>
    </source>
</evidence>
<dbReference type="SUPFAM" id="SSF47203">
    <property type="entry name" value="Acyl-CoA dehydrogenase C-terminal domain-like"/>
    <property type="match status" value="1"/>
</dbReference>
<dbReference type="PANTHER" id="PTHR43831">
    <property type="entry name" value="ISOBUTYRYL-COA DEHYDROGENASE"/>
    <property type="match status" value="1"/>
</dbReference>
<dbReference type="InterPro" id="IPR036250">
    <property type="entry name" value="AcylCo_DH-like_C"/>
</dbReference>
<feature type="domain" description="Acyl-CoA dehydrogenase C-terminal" evidence="5">
    <location>
        <begin position="312"/>
        <end position="370"/>
    </location>
</feature>
<name>A0A2A4HN37_9GAMM</name>
<organism evidence="6 7">
    <name type="scientific">Vreelandella nigrificans</name>
    <dbReference type="NCBI Taxonomy" id="2042704"/>
    <lineage>
        <taxon>Bacteria</taxon>
        <taxon>Pseudomonadati</taxon>
        <taxon>Pseudomonadota</taxon>
        <taxon>Gammaproteobacteria</taxon>
        <taxon>Oceanospirillales</taxon>
        <taxon>Halomonadaceae</taxon>
        <taxon>Vreelandella</taxon>
    </lineage>
</organism>
<dbReference type="InterPro" id="IPR046373">
    <property type="entry name" value="Acyl-CoA_Oxase/DH_mid-dom_sf"/>
</dbReference>
<dbReference type="Pfam" id="PF08028">
    <property type="entry name" value="Acyl-CoA_dh_2"/>
    <property type="match status" value="1"/>
</dbReference>
<dbReference type="EMBL" id="NWUX01000008">
    <property type="protein sequence ID" value="PCF95541.1"/>
    <property type="molecule type" value="Genomic_DNA"/>
</dbReference>
<comment type="caution">
    <text evidence="6">The sequence shown here is derived from an EMBL/GenBank/DDBJ whole genome shotgun (WGS) entry which is preliminary data.</text>
</comment>
<evidence type="ECO:0000313" key="7">
    <source>
        <dbReference type="Proteomes" id="UP000218677"/>
    </source>
</evidence>
<keyword evidence="1" id="KW-0285">Flavoprotein</keyword>
<dbReference type="InterPro" id="IPR013786">
    <property type="entry name" value="AcylCoA_DH/ox_N"/>
</dbReference>
<dbReference type="Gene3D" id="1.20.140.10">
    <property type="entry name" value="Butyryl-CoA Dehydrogenase, subunit A, domain 3"/>
    <property type="match status" value="1"/>
</dbReference>
<evidence type="ECO:0000259" key="4">
    <source>
        <dbReference type="Pfam" id="PF02771"/>
    </source>
</evidence>
<dbReference type="Proteomes" id="UP000218677">
    <property type="component" value="Unassembled WGS sequence"/>
</dbReference>
<feature type="domain" description="Acyl-CoA oxidase/dehydrogenase middle" evidence="3">
    <location>
        <begin position="133"/>
        <end position="222"/>
    </location>
</feature>
<dbReference type="Gene3D" id="1.10.540.10">
    <property type="entry name" value="Acyl-CoA dehydrogenase/oxidase, N-terminal domain"/>
    <property type="match status" value="1"/>
</dbReference>
<protein>
    <submittedName>
        <fullName evidence="6">Acyl-CoA dehydrogenase</fullName>
    </submittedName>
</protein>
<evidence type="ECO:0000259" key="3">
    <source>
        <dbReference type="Pfam" id="PF02770"/>
    </source>
</evidence>
<dbReference type="GO" id="GO:0016627">
    <property type="term" value="F:oxidoreductase activity, acting on the CH-CH group of donors"/>
    <property type="evidence" value="ECO:0007669"/>
    <property type="project" value="InterPro"/>
</dbReference>
<evidence type="ECO:0000259" key="5">
    <source>
        <dbReference type="Pfam" id="PF08028"/>
    </source>
</evidence>
<dbReference type="GO" id="GO:0050660">
    <property type="term" value="F:flavin adenine dinucleotide binding"/>
    <property type="evidence" value="ECO:0007669"/>
    <property type="project" value="InterPro"/>
</dbReference>
<dbReference type="InterPro" id="IPR006091">
    <property type="entry name" value="Acyl-CoA_Oxase/DH_mid-dom"/>
</dbReference>
<dbReference type="Pfam" id="PF02770">
    <property type="entry name" value="Acyl-CoA_dh_M"/>
    <property type="match status" value="1"/>
</dbReference>
<dbReference type="PIRSF" id="PIRSF016578">
    <property type="entry name" value="HsaA"/>
    <property type="match status" value="1"/>
</dbReference>
<proteinExistence type="predicted"/>
<evidence type="ECO:0000256" key="1">
    <source>
        <dbReference type="ARBA" id="ARBA00022630"/>
    </source>
</evidence>
<reference evidence="7" key="1">
    <citation type="submission" date="2017-09" db="EMBL/GenBank/DDBJ databases">
        <authorList>
            <person name="Cho G.-S."/>
            <person name="Oguntoyinbo F.A."/>
            <person name="Cnockaert M."/>
            <person name="Kabisch J."/>
            <person name="Neve H."/>
            <person name="Bockelmann W."/>
            <person name="Wenning M."/>
            <person name="Franz C.M."/>
            <person name="Vandamme P."/>
        </authorList>
    </citation>
    <scope>NUCLEOTIDE SEQUENCE [LARGE SCALE GENOMIC DNA]</scope>
    <source>
        <strain evidence="7">MBT G8648</strain>
    </source>
</reference>
<dbReference type="InterPro" id="IPR037069">
    <property type="entry name" value="AcylCoA_DH/ox_N_sf"/>
</dbReference>
<keyword evidence="7" id="KW-1185">Reference proteome</keyword>
<dbReference type="Pfam" id="PF02771">
    <property type="entry name" value="Acyl-CoA_dh_N"/>
    <property type="match status" value="1"/>
</dbReference>
<dbReference type="AlphaFoldDB" id="A0A2A4HN37"/>
<gene>
    <name evidence="6" type="ORF">CPA45_10810</name>
</gene>
<keyword evidence="2" id="KW-0560">Oxidoreductase</keyword>
<accession>A0A2A4HN37</accession>
<feature type="domain" description="Acyl-CoA dehydrogenase/oxidase N-terminal" evidence="4">
    <location>
        <begin position="26"/>
        <end position="95"/>
    </location>
</feature>
<dbReference type="InterPro" id="IPR009100">
    <property type="entry name" value="AcylCoA_DH/oxidase_NM_dom_sf"/>
</dbReference>
<dbReference type="Gene3D" id="2.40.110.10">
    <property type="entry name" value="Butyryl-CoA Dehydrogenase, subunit A, domain 2"/>
    <property type="match status" value="1"/>
</dbReference>